<reference evidence="1 2" key="1">
    <citation type="submission" date="2019-10" db="EMBL/GenBank/DDBJ databases">
        <authorList>
            <person name="Palmer J.M."/>
        </authorList>
    </citation>
    <scope>NUCLEOTIDE SEQUENCE [LARGE SCALE GENOMIC DNA]</scope>
    <source>
        <strain evidence="1 2">TWF730</strain>
    </source>
</reference>
<sequence length="186" mass="19681">MATLPPPSQDSAQQIHQLSLPLPRTADTSLHLHLTVASRHILLFLTTTSANPSFDLSLLSIPGVNSSSTASAAEDVLNPMRGGDAAVPRGKVGVGSFVYAMPSLTNNRETICTPLIPDMATLETTERIARILARRLQVPVYLGNSMNFAAMGAGGSVEEEMGVVKDVVETVVGVWGKKDDRSSPTS</sequence>
<dbReference type="EMBL" id="JAVHNS010000008">
    <property type="protein sequence ID" value="KAK6346178.1"/>
    <property type="molecule type" value="Genomic_DNA"/>
</dbReference>
<dbReference type="AlphaFoldDB" id="A0AAV9UNH0"/>
<dbReference type="GO" id="GO:0043248">
    <property type="term" value="P:proteasome assembly"/>
    <property type="evidence" value="ECO:0007669"/>
    <property type="project" value="InterPro"/>
</dbReference>
<keyword evidence="2" id="KW-1185">Reference proteome</keyword>
<dbReference type="Proteomes" id="UP001373714">
    <property type="component" value="Unassembled WGS sequence"/>
</dbReference>
<dbReference type="Pfam" id="PF16093">
    <property type="entry name" value="PAC4"/>
    <property type="match status" value="1"/>
</dbReference>
<gene>
    <name evidence="1" type="ORF">TWF730_010509</name>
</gene>
<evidence type="ECO:0000313" key="2">
    <source>
        <dbReference type="Proteomes" id="UP001373714"/>
    </source>
</evidence>
<dbReference type="InterPro" id="IPR032157">
    <property type="entry name" value="PAC4"/>
</dbReference>
<name>A0AAV9UNH0_9PEZI</name>
<comment type="caution">
    <text evidence="1">The sequence shown here is derived from an EMBL/GenBank/DDBJ whole genome shotgun (WGS) entry which is preliminary data.</text>
</comment>
<proteinExistence type="predicted"/>
<evidence type="ECO:0000313" key="1">
    <source>
        <dbReference type="EMBL" id="KAK6346178.1"/>
    </source>
</evidence>
<protein>
    <recommendedName>
        <fullName evidence="3">Proteasome assembly chaperone 3</fullName>
    </recommendedName>
</protein>
<organism evidence="1 2">
    <name type="scientific">Orbilia blumenaviensis</name>
    <dbReference type="NCBI Taxonomy" id="1796055"/>
    <lineage>
        <taxon>Eukaryota</taxon>
        <taxon>Fungi</taxon>
        <taxon>Dikarya</taxon>
        <taxon>Ascomycota</taxon>
        <taxon>Pezizomycotina</taxon>
        <taxon>Orbiliomycetes</taxon>
        <taxon>Orbiliales</taxon>
        <taxon>Orbiliaceae</taxon>
        <taxon>Orbilia</taxon>
    </lineage>
</organism>
<accession>A0AAV9UNH0</accession>
<evidence type="ECO:0008006" key="3">
    <source>
        <dbReference type="Google" id="ProtNLM"/>
    </source>
</evidence>
<dbReference type="Gene3D" id="3.30.230.100">
    <property type="match status" value="1"/>
</dbReference>